<evidence type="ECO:0000313" key="5">
    <source>
        <dbReference type="EMBL" id="ABB37550.1"/>
    </source>
</evidence>
<keyword evidence="1" id="KW-0805">Transcription regulation</keyword>
<dbReference type="KEGG" id="dde:Dde_0749"/>
<dbReference type="HOGENOM" id="CLU_017584_9_5_7"/>
<dbReference type="InterPro" id="IPR008920">
    <property type="entry name" value="TF_FadR/GntR_C"/>
</dbReference>
<dbReference type="InterPro" id="IPR036388">
    <property type="entry name" value="WH-like_DNA-bd_sf"/>
</dbReference>
<dbReference type="SMART" id="SM00345">
    <property type="entry name" value="HTH_GNTR"/>
    <property type="match status" value="1"/>
</dbReference>
<keyword evidence="3" id="KW-0804">Transcription</keyword>
<dbReference type="RefSeq" id="WP_011366824.1">
    <property type="nucleotide sequence ID" value="NC_007519.1"/>
</dbReference>
<dbReference type="SUPFAM" id="SSF46785">
    <property type="entry name" value="Winged helix' DNA-binding domain"/>
    <property type="match status" value="1"/>
</dbReference>
<evidence type="ECO:0000256" key="2">
    <source>
        <dbReference type="ARBA" id="ARBA00023125"/>
    </source>
</evidence>
<dbReference type="Gene3D" id="1.20.120.530">
    <property type="entry name" value="GntR ligand-binding domain-like"/>
    <property type="match status" value="1"/>
</dbReference>
<dbReference type="Pfam" id="PF00392">
    <property type="entry name" value="GntR"/>
    <property type="match status" value="1"/>
</dbReference>
<dbReference type="PANTHER" id="PTHR43537">
    <property type="entry name" value="TRANSCRIPTIONAL REGULATOR, GNTR FAMILY"/>
    <property type="match status" value="1"/>
</dbReference>
<dbReference type="InterPro" id="IPR011711">
    <property type="entry name" value="GntR_C"/>
</dbReference>
<dbReference type="InterPro" id="IPR000524">
    <property type="entry name" value="Tscrpt_reg_HTH_GntR"/>
</dbReference>
<evidence type="ECO:0000313" key="6">
    <source>
        <dbReference type="Proteomes" id="UP000002710"/>
    </source>
</evidence>
<keyword evidence="6" id="KW-1185">Reference proteome</keyword>
<keyword evidence="2" id="KW-0238">DNA-binding</keyword>
<dbReference type="SUPFAM" id="SSF48008">
    <property type="entry name" value="GntR ligand-binding domain-like"/>
    <property type="match status" value="1"/>
</dbReference>
<dbReference type="Proteomes" id="UP000002710">
    <property type="component" value="Chromosome"/>
</dbReference>
<dbReference type="Gene3D" id="1.10.10.10">
    <property type="entry name" value="Winged helix-like DNA-binding domain superfamily/Winged helix DNA-binding domain"/>
    <property type="match status" value="1"/>
</dbReference>
<evidence type="ECO:0000259" key="4">
    <source>
        <dbReference type="PROSITE" id="PS50949"/>
    </source>
</evidence>
<evidence type="ECO:0000256" key="1">
    <source>
        <dbReference type="ARBA" id="ARBA00023015"/>
    </source>
</evidence>
<feature type="domain" description="HTH gntR-type" evidence="4">
    <location>
        <begin position="16"/>
        <end position="84"/>
    </location>
</feature>
<dbReference type="GO" id="GO:0003677">
    <property type="term" value="F:DNA binding"/>
    <property type="evidence" value="ECO:0007669"/>
    <property type="project" value="UniProtKB-KW"/>
</dbReference>
<dbReference type="PROSITE" id="PS50949">
    <property type="entry name" value="HTH_GNTR"/>
    <property type="match status" value="1"/>
</dbReference>
<gene>
    <name evidence="5" type="ordered locus">Dde_0749</name>
</gene>
<dbReference type="GO" id="GO:0003700">
    <property type="term" value="F:DNA-binding transcription factor activity"/>
    <property type="evidence" value="ECO:0007669"/>
    <property type="project" value="InterPro"/>
</dbReference>
<dbReference type="CDD" id="cd07377">
    <property type="entry name" value="WHTH_GntR"/>
    <property type="match status" value="1"/>
</dbReference>
<dbReference type="InterPro" id="IPR036390">
    <property type="entry name" value="WH_DNA-bd_sf"/>
</dbReference>
<reference evidence="5 6" key="1">
    <citation type="journal article" date="2011" name="J. Bacteriol.">
        <title>Complete genome sequence and updated annotation of Desulfovibrio alaskensis G20.</title>
        <authorList>
            <person name="Hauser L.J."/>
            <person name="Land M.L."/>
            <person name="Brown S.D."/>
            <person name="Larimer F."/>
            <person name="Keller K.L."/>
            <person name="Rapp-Giles B.J."/>
            <person name="Price M.N."/>
            <person name="Lin M."/>
            <person name="Bruce D.C."/>
            <person name="Detter J.C."/>
            <person name="Tapia R."/>
            <person name="Han C.S."/>
            <person name="Goodwin L.A."/>
            <person name="Cheng J.F."/>
            <person name="Pitluck S."/>
            <person name="Copeland A."/>
            <person name="Lucas S."/>
            <person name="Nolan M."/>
            <person name="Lapidus A.L."/>
            <person name="Palumbo A.V."/>
            <person name="Wall J.D."/>
        </authorList>
    </citation>
    <scope>NUCLEOTIDE SEQUENCE [LARGE SCALE GENOMIC DNA]</scope>
    <source>
        <strain evidence="6">ATCC BAA 1058 / DSM 17464 / G20</strain>
    </source>
</reference>
<accession>Q314U6</accession>
<name>Q314U6_OLEA2</name>
<dbReference type="SMART" id="SM00895">
    <property type="entry name" value="FCD"/>
    <property type="match status" value="1"/>
</dbReference>
<dbReference type="PANTHER" id="PTHR43537:SF5">
    <property type="entry name" value="UXU OPERON TRANSCRIPTIONAL REGULATOR"/>
    <property type="match status" value="1"/>
</dbReference>
<proteinExistence type="predicted"/>
<dbReference type="PRINTS" id="PR00035">
    <property type="entry name" value="HTHGNTR"/>
</dbReference>
<dbReference type="EMBL" id="CP000112">
    <property type="protein sequence ID" value="ABB37550.1"/>
    <property type="molecule type" value="Genomic_DNA"/>
</dbReference>
<dbReference type="Pfam" id="PF07729">
    <property type="entry name" value="FCD"/>
    <property type="match status" value="1"/>
</dbReference>
<dbReference type="AlphaFoldDB" id="Q314U6"/>
<sequence>MSRNSVRFVPEGTTKQCVRNEIANRLRELIACGELRRGDKLPAERHLAEVLGVSRHSVREAIRSLEQQGVLASRRGDGTYVLDDRQELLYGPLGMAVEQRNIQEVLEFRKLLEPQIASLAARNISGTDLALLREKLNEQKAVIAQGGSGSALDAEFHLLIAKATGNRVLYEVLVRIHDIVSESRDFTLQTEERRDWAVMTHERVLAALARRDPEAAFQEMHSHIDYVEKIALEWID</sequence>
<dbReference type="STRING" id="207559.Dde_0749"/>
<dbReference type="eggNOG" id="COG2186">
    <property type="taxonomic scope" value="Bacteria"/>
</dbReference>
<evidence type="ECO:0000256" key="3">
    <source>
        <dbReference type="ARBA" id="ARBA00023163"/>
    </source>
</evidence>
<organism evidence="5 6">
    <name type="scientific">Oleidesulfovibrio alaskensis (strain ATCC BAA-1058 / DSM 17464 / G20)</name>
    <name type="common">Desulfovibrio alaskensis</name>
    <dbReference type="NCBI Taxonomy" id="207559"/>
    <lineage>
        <taxon>Bacteria</taxon>
        <taxon>Pseudomonadati</taxon>
        <taxon>Thermodesulfobacteriota</taxon>
        <taxon>Desulfovibrionia</taxon>
        <taxon>Desulfovibrionales</taxon>
        <taxon>Desulfovibrionaceae</taxon>
        <taxon>Oleidesulfovibrio</taxon>
    </lineage>
</organism>
<protein>
    <submittedName>
        <fullName evidence="5">GntR domain protein</fullName>
    </submittedName>
</protein>